<feature type="transmembrane region" description="Helical" evidence="8">
    <location>
        <begin position="368"/>
        <end position="388"/>
    </location>
</feature>
<feature type="transmembrane region" description="Helical" evidence="8">
    <location>
        <begin position="268"/>
        <end position="287"/>
    </location>
</feature>
<feature type="transmembrane region" description="Helical" evidence="8">
    <location>
        <begin position="212"/>
        <end position="230"/>
    </location>
</feature>
<proteinExistence type="inferred from homology"/>
<evidence type="ECO:0000256" key="1">
    <source>
        <dbReference type="ARBA" id="ARBA00004651"/>
    </source>
</evidence>
<keyword evidence="5 8" id="KW-0472">Membrane</keyword>
<feature type="transmembrane region" description="Helical" evidence="8">
    <location>
        <begin position="419"/>
        <end position="437"/>
    </location>
</feature>
<evidence type="ECO:0000256" key="6">
    <source>
        <dbReference type="ARBA" id="ARBA00034125"/>
    </source>
</evidence>
<evidence type="ECO:0000259" key="9">
    <source>
        <dbReference type="Pfam" id="PF06738"/>
    </source>
</evidence>
<feature type="domain" description="Threonine/Serine exporter ThrE" evidence="10">
    <location>
        <begin position="354"/>
        <end position="472"/>
    </location>
</feature>
<dbReference type="PANTHER" id="PTHR34390:SF2">
    <property type="entry name" value="SUCCINATE TRANSPORTER SUBUNIT YJJP-RELATED"/>
    <property type="match status" value="1"/>
</dbReference>
<evidence type="ECO:0000256" key="2">
    <source>
        <dbReference type="ARBA" id="ARBA00022475"/>
    </source>
</evidence>
<keyword evidence="4 8" id="KW-1133">Transmembrane helix</keyword>
<feature type="transmembrane region" description="Helical" evidence="8">
    <location>
        <begin position="340"/>
        <end position="361"/>
    </location>
</feature>
<feature type="compositionally biased region" description="Basic residues" evidence="7">
    <location>
        <begin position="1"/>
        <end position="17"/>
    </location>
</feature>
<feature type="transmembrane region" description="Helical" evidence="8">
    <location>
        <begin position="307"/>
        <end position="328"/>
    </location>
</feature>
<feature type="transmembrane region" description="Helical" evidence="8">
    <location>
        <begin position="242"/>
        <end position="262"/>
    </location>
</feature>
<evidence type="ECO:0000256" key="4">
    <source>
        <dbReference type="ARBA" id="ARBA00022989"/>
    </source>
</evidence>
<evidence type="ECO:0000313" key="11">
    <source>
        <dbReference type="EMBL" id="MFC6866434.1"/>
    </source>
</evidence>
<dbReference type="Pfam" id="PF06738">
    <property type="entry name" value="ThrE"/>
    <property type="match status" value="1"/>
</dbReference>
<keyword evidence="2" id="KW-1003">Cell membrane</keyword>
<evidence type="ECO:0000259" key="10">
    <source>
        <dbReference type="Pfam" id="PF12821"/>
    </source>
</evidence>
<dbReference type="Proteomes" id="UP001596337">
    <property type="component" value="Unassembled WGS sequence"/>
</dbReference>
<comment type="similarity">
    <text evidence="6">Belongs to the ThrE exporter (TC 2.A.79) family.</text>
</comment>
<evidence type="ECO:0000256" key="7">
    <source>
        <dbReference type="SAM" id="MobiDB-lite"/>
    </source>
</evidence>
<feature type="region of interest" description="Disordered" evidence="7">
    <location>
        <begin position="1"/>
        <end position="40"/>
    </location>
</feature>
<dbReference type="InterPro" id="IPR010619">
    <property type="entry name" value="ThrE-like_N"/>
</dbReference>
<dbReference type="InterPro" id="IPR024528">
    <property type="entry name" value="ThrE_2"/>
</dbReference>
<protein>
    <submittedName>
        <fullName evidence="11">Threonine/serine exporter ThrE family protein</fullName>
    </submittedName>
</protein>
<evidence type="ECO:0000256" key="8">
    <source>
        <dbReference type="SAM" id="Phobius"/>
    </source>
</evidence>
<feature type="transmembrane region" description="Helical" evidence="8">
    <location>
        <begin position="394"/>
        <end position="412"/>
    </location>
</feature>
<comment type="caution">
    <text evidence="11">The sequence shown here is derived from an EMBL/GenBank/DDBJ whole genome shotgun (WGS) entry which is preliminary data.</text>
</comment>
<reference evidence="12" key="1">
    <citation type="journal article" date="2019" name="Int. J. Syst. Evol. Microbiol.">
        <title>The Global Catalogue of Microorganisms (GCM) 10K type strain sequencing project: providing services to taxonomists for standard genome sequencing and annotation.</title>
        <authorList>
            <consortium name="The Broad Institute Genomics Platform"/>
            <consortium name="The Broad Institute Genome Sequencing Center for Infectious Disease"/>
            <person name="Wu L."/>
            <person name="Ma J."/>
        </authorList>
    </citation>
    <scope>NUCLEOTIDE SEQUENCE [LARGE SCALE GENOMIC DNA]</scope>
    <source>
        <strain evidence="12">KCTC 32255</strain>
    </source>
</reference>
<gene>
    <name evidence="11" type="ORF">ACFQGD_04690</name>
</gene>
<evidence type="ECO:0000256" key="5">
    <source>
        <dbReference type="ARBA" id="ARBA00023136"/>
    </source>
</evidence>
<dbReference type="EMBL" id="JBHSXX010000001">
    <property type="protein sequence ID" value="MFC6866434.1"/>
    <property type="molecule type" value="Genomic_DNA"/>
</dbReference>
<evidence type="ECO:0000256" key="3">
    <source>
        <dbReference type="ARBA" id="ARBA00022692"/>
    </source>
</evidence>
<dbReference type="InterPro" id="IPR050539">
    <property type="entry name" value="ThrE_Dicarb/AminoAcid_Exp"/>
</dbReference>
<keyword evidence="12" id="KW-1185">Reference proteome</keyword>
<feature type="transmembrane region" description="Helical" evidence="8">
    <location>
        <begin position="457"/>
        <end position="475"/>
    </location>
</feature>
<comment type="subcellular location">
    <subcellularLocation>
        <location evidence="1">Cell membrane</location>
        <topology evidence="1">Multi-pass membrane protein</topology>
    </subcellularLocation>
</comment>
<dbReference type="PANTHER" id="PTHR34390">
    <property type="entry name" value="UPF0442 PROTEIN YJJB-RELATED"/>
    <property type="match status" value="1"/>
</dbReference>
<organism evidence="11 12">
    <name type="scientific">Haloechinothrix salitolerans</name>
    <dbReference type="NCBI Taxonomy" id="926830"/>
    <lineage>
        <taxon>Bacteria</taxon>
        <taxon>Bacillati</taxon>
        <taxon>Actinomycetota</taxon>
        <taxon>Actinomycetes</taxon>
        <taxon>Pseudonocardiales</taxon>
        <taxon>Pseudonocardiaceae</taxon>
        <taxon>Haloechinothrix</taxon>
    </lineage>
</organism>
<dbReference type="Pfam" id="PF12821">
    <property type="entry name" value="ThrE_2"/>
    <property type="match status" value="1"/>
</dbReference>
<name>A0ABW2BVC5_9PSEU</name>
<accession>A0ABW2BVC5</accession>
<sequence>MKLSPRRRGAHVKRRAWRVLEAPSEAPTDDTGKATNGRKGPLRAWGILEAPMREQPSPVTDMAMGPELPDDATVHFALELALRIGEVQMATGAGASDVTATILAVTSALGLPQCEVDVIYTSITVTCHRGTEMAPVTAVRVVRTRSLDYSRLTAVEELVKQITRGQISAEDAYAELRRVNAAPHPYPRWVATLALGGMAASVTVFINGDPATAALAFFVSALIDRVGRVLNRYALPMFFQQAVGGLIATLITMAAVSSDIGAFRSPSLVAAAAITVLLSGLGTVTAVQDAITGYNVTAAGRSMEVALMSAGLITGIVIALQIAIALGLERTPLPDLPAPKAIALPVMMLAGAGTAGFFALASYSRVRPLLVAAVAGMVGAGTYGAIRFSGGDAIMATAIAATFVGFSGGLLARRLRVTPLVVAVSGITPLLPGLSTYRGLYELAVSPAGDITTLMKAIALGLALAAGVVLGEYLAQPVRTRLGRLERKLVGPRMAGPLKPAKRRLD</sequence>
<evidence type="ECO:0000313" key="12">
    <source>
        <dbReference type="Proteomes" id="UP001596337"/>
    </source>
</evidence>
<keyword evidence="3 8" id="KW-0812">Transmembrane</keyword>
<feature type="domain" description="Threonine/serine exporter-like N-terminal" evidence="9">
    <location>
        <begin position="80"/>
        <end position="322"/>
    </location>
</feature>
<dbReference type="RefSeq" id="WP_345399622.1">
    <property type="nucleotide sequence ID" value="NZ_BAABLA010000092.1"/>
</dbReference>